<accession>A0A974RXD5</accession>
<dbReference type="RefSeq" id="WP_201093535.1">
    <property type="nucleotide sequence ID" value="NZ_CP067393.1"/>
</dbReference>
<evidence type="ECO:0000313" key="2">
    <source>
        <dbReference type="Proteomes" id="UP000595278"/>
    </source>
</evidence>
<dbReference type="EMBL" id="CP067393">
    <property type="protein sequence ID" value="QQP86075.1"/>
    <property type="molecule type" value="Genomic_DNA"/>
</dbReference>
<keyword evidence="2" id="KW-1185">Reference proteome</keyword>
<protein>
    <submittedName>
        <fullName evidence="1">Uncharacterized protein</fullName>
    </submittedName>
</protein>
<proteinExistence type="predicted"/>
<name>A0A974RXD5_9GAMM</name>
<sequence length="114" mass="13394">MLKSSKTVLRPLFVFNRCRVYHNALEGTRLKGPPQIHFWLLYAQQSIEGNGCKDINRLIKLGNAAAQSWRPIFILQMQDLGLTKLVQWIDWQRKRRCAQVLKINKWLNSFDKLA</sequence>
<evidence type="ECO:0000313" key="1">
    <source>
        <dbReference type="EMBL" id="QQP86075.1"/>
    </source>
</evidence>
<dbReference type="AlphaFoldDB" id="A0A974RXD5"/>
<organism evidence="1 2">
    <name type="scientific">Entomomonas asaccharolytica</name>
    <dbReference type="NCBI Taxonomy" id="2785331"/>
    <lineage>
        <taxon>Bacteria</taxon>
        <taxon>Pseudomonadati</taxon>
        <taxon>Pseudomonadota</taxon>
        <taxon>Gammaproteobacteria</taxon>
        <taxon>Pseudomonadales</taxon>
        <taxon>Pseudomonadaceae</taxon>
        <taxon>Entomomonas</taxon>
    </lineage>
</organism>
<dbReference type="KEGG" id="eaz:JHT90_02125"/>
<dbReference type="Proteomes" id="UP000595278">
    <property type="component" value="Chromosome"/>
</dbReference>
<gene>
    <name evidence="1" type="ORF">JHT90_02125</name>
</gene>
<reference evidence="1 2" key="1">
    <citation type="submission" date="2021-01" db="EMBL/GenBank/DDBJ databases">
        <title>Entomomonas sp. F2A isolated from a house cricket (Acheta domesticus).</title>
        <authorList>
            <person name="Spergser J."/>
            <person name="Busse H.-J."/>
        </authorList>
    </citation>
    <scope>NUCLEOTIDE SEQUENCE [LARGE SCALE GENOMIC DNA]</scope>
    <source>
        <strain evidence="1 2">F2A</strain>
    </source>
</reference>